<dbReference type="EMBL" id="LFXJ01000013">
    <property type="protein sequence ID" value="KMY28240.1"/>
    <property type="molecule type" value="Genomic_DNA"/>
</dbReference>
<dbReference type="OrthoDB" id="53505at2"/>
<organism evidence="2 3">
    <name type="scientific">Lysinibacillus xylanilyticus</name>
    <dbReference type="NCBI Taxonomy" id="582475"/>
    <lineage>
        <taxon>Bacteria</taxon>
        <taxon>Bacillati</taxon>
        <taxon>Bacillota</taxon>
        <taxon>Bacilli</taxon>
        <taxon>Bacillales</taxon>
        <taxon>Bacillaceae</taxon>
        <taxon>Lysinibacillus</taxon>
    </lineage>
</organism>
<dbReference type="RefSeq" id="WP_049668998.1">
    <property type="nucleotide sequence ID" value="NZ_LFXJ01000013.1"/>
</dbReference>
<gene>
    <name evidence="2" type="ORF">ACZ11_23680</name>
</gene>
<dbReference type="AlphaFoldDB" id="A0A0K9F127"/>
<evidence type="ECO:0000259" key="1">
    <source>
        <dbReference type="Pfam" id="PF00561"/>
    </source>
</evidence>
<comment type="caution">
    <text evidence="2">The sequence shown here is derived from an EMBL/GenBank/DDBJ whole genome shotgun (WGS) entry which is preliminary data.</text>
</comment>
<evidence type="ECO:0000313" key="2">
    <source>
        <dbReference type="EMBL" id="KMY28240.1"/>
    </source>
</evidence>
<name>A0A0K9F127_9BACI</name>
<dbReference type="PANTHER" id="PTHR43798:SF33">
    <property type="entry name" value="HYDROLASE, PUTATIVE (AFU_ORTHOLOGUE AFUA_2G14860)-RELATED"/>
    <property type="match status" value="1"/>
</dbReference>
<reference evidence="3" key="1">
    <citation type="submission" date="2015-07" db="EMBL/GenBank/DDBJ databases">
        <authorList>
            <consortium name="Consortium for Microbial Forensics and Genomics (microFORGE)"/>
            <person name="Knight B.M."/>
            <person name="Roberts D.P."/>
            <person name="Lin D."/>
            <person name="Hari K."/>
            <person name="Fletcher J."/>
            <person name="Melcher U."/>
            <person name="Blagden T."/>
            <person name="Winegar R.A."/>
        </authorList>
    </citation>
    <scope>NUCLEOTIDE SEQUENCE [LARGE SCALE GENOMIC DNA]</scope>
    <source>
        <strain evidence="3">DSM 23493</strain>
    </source>
</reference>
<feature type="domain" description="AB hydrolase-1" evidence="1">
    <location>
        <begin position="42"/>
        <end position="175"/>
    </location>
</feature>
<dbReference type="InterPro" id="IPR029058">
    <property type="entry name" value="AB_hydrolase_fold"/>
</dbReference>
<dbReference type="Proteomes" id="UP000037326">
    <property type="component" value="Unassembled WGS sequence"/>
</dbReference>
<dbReference type="InterPro" id="IPR050266">
    <property type="entry name" value="AB_hydrolase_sf"/>
</dbReference>
<proteinExistence type="predicted"/>
<protein>
    <recommendedName>
        <fullName evidence="1">AB hydrolase-1 domain-containing protein</fullName>
    </recommendedName>
</protein>
<dbReference type="GO" id="GO:0016020">
    <property type="term" value="C:membrane"/>
    <property type="evidence" value="ECO:0007669"/>
    <property type="project" value="TreeGrafter"/>
</dbReference>
<evidence type="ECO:0000313" key="3">
    <source>
        <dbReference type="Proteomes" id="UP000037326"/>
    </source>
</evidence>
<dbReference type="PANTHER" id="PTHR43798">
    <property type="entry name" value="MONOACYLGLYCEROL LIPASE"/>
    <property type="match status" value="1"/>
</dbReference>
<dbReference type="SUPFAM" id="SSF53474">
    <property type="entry name" value="alpha/beta-Hydrolases"/>
    <property type="match status" value="1"/>
</dbReference>
<sequence length="339" mass="38865">MGILWAKKDFKLTSSGVSEVVKTRIGGIDQYLLIQTENVNSPVLLMLHGGPGFPVPGVSNRSRDFAMVTTTKKLVKHYTLVFWDQRGAGKTFSHLVPAETYNLSQFIQDAKEVIHYLKSRFNQSRIHLAGHSWGSIIGLRLAQEIPDELQSYIGFSQIINWIENDRLCLQWTLQKARSLHHAKAVAALEACGEPPFVTSVKQWSTLRMWMARFNSMIYTDEQVKHPGMKLVMSILLRSPDYSIRDIINTFRGFQHSYTQSLIEEFAQIDFAVTIPRVDIPVIFIHGREDVHVYGDIVEEFYRKLDAPQGKKFIWKDKSSHMFHPEDAEANEQTLICILE</sequence>
<dbReference type="Pfam" id="PF00561">
    <property type="entry name" value="Abhydrolase_1"/>
    <property type="match status" value="1"/>
</dbReference>
<dbReference type="InterPro" id="IPR000073">
    <property type="entry name" value="AB_hydrolase_1"/>
</dbReference>
<dbReference type="PATRIC" id="fig|582475.4.peg.4695"/>
<dbReference type="Gene3D" id="3.40.50.1820">
    <property type="entry name" value="alpha/beta hydrolase"/>
    <property type="match status" value="1"/>
</dbReference>
<dbReference type="GeneID" id="96601205"/>
<accession>A0A0K9F127</accession>